<dbReference type="GO" id="GO:0022857">
    <property type="term" value="F:transmembrane transporter activity"/>
    <property type="evidence" value="ECO:0007669"/>
    <property type="project" value="UniProtKB-UniRule"/>
</dbReference>
<reference evidence="7 8" key="1">
    <citation type="journal article" date="2020" name="Nat. Food">
        <title>A phased Vanilla planifolia genome enables genetic improvement of flavour and production.</title>
        <authorList>
            <person name="Hasing T."/>
            <person name="Tang H."/>
            <person name="Brym M."/>
            <person name="Khazi F."/>
            <person name="Huang T."/>
            <person name="Chambers A.H."/>
        </authorList>
    </citation>
    <scope>NUCLEOTIDE SEQUENCE [LARGE SCALE GENOMIC DNA]</scope>
    <source>
        <tissue evidence="7">Leaf</tissue>
    </source>
</reference>
<evidence type="ECO:0000256" key="6">
    <source>
        <dbReference type="RuleBase" id="RU368066"/>
    </source>
</evidence>
<evidence type="ECO:0000256" key="2">
    <source>
        <dbReference type="ARBA" id="ARBA00007168"/>
    </source>
</evidence>
<keyword evidence="4 6" id="KW-1133">Transmembrane helix</keyword>
<dbReference type="InterPro" id="IPR007603">
    <property type="entry name" value="Choline_transptr-like"/>
</dbReference>
<gene>
    <name evidence="7" type="ORF">HPP92_011734</name>
</gene>
<dbReference type="PANTHER" id="PTHR12385:SF93">
    <property type="entry name" value="CHOLINE TRANSPORTER-LIKE PROTEIN"/>
    <property type="match status" value="1"/>
</dbReference>
<comment type="caution">
    <text evidence="7">The sequence shown here is derived from an EMBL/GenBank/DDBJ whole genome shotgun (WGS) entry which is preliminary data.</text>
</comment>
<dbReference type="Proteomes" id="UP000639772">
    <property type="component" value="Unassembled WGS sequence"/>
</dbReference>
<proteinExistence type="inferred from homology"/>
<protein>
    <recommendedName>
        <fullName evidence="6">Choline transporter-like protein</fullName>
    </recommendedName>
</protein>
<evidence type="ECO:0000313" key="7">
    <source>
        <dbReference type="EMBL" id="KAG0483650.1"/>
    </source>
</evidence>
<feature type="transmembrane region" description="Helical" evidence="6">
    <location>
        <begin position="221"/>
        <end position="238"/>
    </location>
</feature>
<dbReference type="OrthoDB" id="44736at2759"/>
<feature type="transmembrane region" description="Helical" evidence="6">
    <location>
        <begin position="291"/>
        <end position="311"/>
    </location>
</feature>
<feature type="transmembrane region" description="Helical" evidence="6">
    <location>
        <begin position="160"/>
        <end position="179"/>
    </location>
</feature>
<keyword evidence="5 6" id="KW-0472">Membrane</keyword>
<dbReference type="GO" id="GO:0005886">
    <property type="term" value="C:plasma membrane"/>
    <property type="evidence" value="ECO:0007669"/>
    <property type="project" value="UniProtKB-SubCell"/>
</dbReference>
<evidence type="ECO:0000256" key="5">
    <source>
        <dbReference type="ARBA" id="ARBA00023136"/>
    </source>
</evidence>
<dbReference type="Pfam" id="PF04515">
    <property type="entry name" value="Choline_transpo"/>
    <property type="match status" value="1"/>
</dbReference>
<dbReference type="PANTHER" id="PTHR12385">
    <property type="entry name" value="CHOLINE TRANSPORTER-LIKE (SLC FAMILY 44)"/>
    <property type="match status" value="1"/>
</dbReference>
<organism evidence="7 8">
    <name type="scientific">Vanilla planifolia</name>
    <name type="common">Vanilla</name>
    <dbReference type="NCBI Taxonomy" id="51239"/>
    <lineage>
        <taxon>Eukaryota</taxon>
        <taxon>Viridiplantae</taxon>
        <taxon>Streptophyta</taxon>
        <taxon>Embryophyta</taxon>
        <taxon>Tracheophyta</taxon>
        <taxon>Spermatophyta</taxon>
        <taxon>Magnoliopsida</taxon>
        <taxon>Liliopsida</taxon>
        <taxon>Asparagales</taxon>
        <taxon>Orchidaceae</taxon>
        <taxon>Vanilloideae</taxon>
        <taxon>Vanilleae</taxon>
        <taxon>Vanilla</taxon>
    </lineage>
</organism>
<dbReference type="AlphaFoldDB" id="A0A835R1C5"/>
<evidence type="ECO:0000256" key="3">
    <source>
        <dbReference type="ARBA" id="ARBA00022692"/>
    </source>
</evidence>
<feature type="transmembrane region" description="Helical" evidence="6">
    <location>
        <begin position="266"/>
        <end position="285"/>
    </location>
</feature>
<accession>A0A835R1C5</accession>
<evidence type="ECO:0000256" key="1">
    <source>
        <dbReference type="ARBA" id="ARBA00004141"/>
    </source>
</evidence>
<evidence type="ECO:0000313" key="8">
    <source>
        <dbReference type="Proteomes" id="UP000639772"/>
    </source>
</evidence>
<feature type="transmembrane region" description="Helical" evidence="6">
    <location>
        <begin position="191"/>
        <end position="215"/>
    </location>
</feature>
<sequence>MGAQGRISVDDASRVAAVVATGEMEERRVGEKEEKGGVETYGKGGKIVEQRVVDTVRSETSASRPRAHLQVPPIQVVSQVIDIPPGGAASQPLPVATPPSQASIATLNSRRYTNRISLFLFLFHFLVAVAAVGFFSFRTVLGVLEHGSGKARRELRALKFWLPPIEGASLFSIVLAFVWQSLFRAWPAFMVHFALWACFLSTMAAGVVLLCFSMPSTDGAGVLLLLFSIGTGLYACWVPRRATFSGIAFAKSLLPVKKFPGVNGPAYLMMGLGFLWISIWCFAVIGAVEFYYPALTILGLVLSLAWTAEVMRNVANITVSRVIALYYLRGMQCNAQFCFQRAVSINLGSACLGSLFVPSIEALSIIARGLNLLEGEDEFLFSCAHCCLRVMESVFRYGNSWAFVHIAAYGKGFVQASQSTWGLFQRQGMEELVDSDITSAICFLTGVTSGALCVILAASWSFSAHRHYTITVSLVAFYVGYLMTRIGMALPHACVACFYVCYAENPGNRLFDSTIPDRLNQIHTAERESLASTPRLVPFRVGTA</sequence>
<evidence type="ECO:0000256" key="4">
    <source>
        <dbReference type="ARBA" id="ARBA00022989"/>
    </source>
</evidence>
<comment type="function">
    <text evidence="6">Choline transporter.</text>
</comment>
<dbReference type="EMBL" id="JADCNM010000005">
    <property type="protein sequence ID" value="KAG0483650.1"/>
    <property type="molecule type" value="Genomic_DNA"/>
</dbReference>
<comment type="similarity">
    <text evidence="2 6">Belongs to the CTL (choline transporter-like) family.</text>
</comment>
<comment type="subcellular location">
    <subcellularLocation>
        <location evidence="6">Cell membrane</location>
        <topology evidence="6">Multi-pass membrane protein</topology>
    </subcellularLocation>
    <subcellularLocation>
        <location evidence="1">Membrane</location>
        <topology evidence="1">Multi-pass membrane protein</topology>
    </subcellularLocation>
</comment>
<feature type="transmembrane region" description="Helical" evidence="6">
    <location>
        <begin position="118"/>
        <end position="140"/>
    </location>
</feature>
<feature type="transmembrane region" description="Helical" evidence="6">
    <location>
        <begin position="437"/>
        <end position="460"/>
    </location>
</feature>
<name>A0A835R1C5_VANPL</name>
<keyword evidence="3 6" id="KW-0812">Transmembrane</keyword>